<evidence type="ECO:0000313" key="3">
    <source>
        <dbReference type="Proteomes" id="UP000094444"/>
    </source>
</evidence>
<feature type="region of interest" description="Disordered" evidence="1">
    <location>
        <begin position="1"/>
        <end position="53"/>
    </location>
</feature>
<accession>A0A2P5HK56</accession>
<evidence type="ECO:0000256" key="1">
    <source>
        <dbReference type="SAM" id="MobiDB-lite"/>
    </source>
</evidence>
<keyword evidence="3" id="KW-1185">Reference proteome</keyword>
<sequence>MTLEADLGPFSQPSGIAQLGTRPEVIGSGLGRPRRAPSGGSAEALAKGGPRARGALASLSQPVQLRHGVVCGGKNFFSQDRLQ</sequence>
<evidence type="ECO:0000313" key="2">
    <source>
        <dbReference type="EMBL" id="POS70645.1"/>
    </source>
</evidence>
<organism evidence="2 3">
    <name type="scientific">Diaporthe helianthi</name>
    <dbReference type="NCBI Taxonomy" id="158607"/>
    <lineage>
        <taxon>Eukaryota</taxon>
        <taxon>Fungi</taxon>
        <taxon>Dikarya</taxon>
        <taxon>Ascomycota</taxon>
        <taxon>Pezizomycotina</taxon>
        <taxon>Sordariomycetes</taxon>
        <taxon>Sordariomycetidae</taxon>
        <taxon>Diaporthales</taxon>
        <taxon>Diaporthaceae</taxon>
        <taxon>Diaporthe</taxon>
    </lineage>
</organism>
<dbReference type="AlphaFoldDB" id="A0A2P5HK56"/>
<proteinExistence type="predicted"/>
<reference evidence="2" key="1">
    <citation type="submission" date="2017-09" db="EMBL/GenBank/DDBJ databases">
        <title>Polyketide synthases of a Diaporthe helianthi virulent isolate.</title>
        <authorList>
            <person name="Baroncelli R."/>
        </authorList>
    </citation>
    <scope>NUCLEOTIDE SEQUENCE [LARGE SCALE GENOMIC DNA]</scope>
    <source>
        <strain evidence="2">7/96</strain>
    </source>
</reference>
<dbReference type="EMBL" id="MAVT02001550">
    <property type="protein sequence ID" value="POS70645.1"/>
    <property type="molecule type" value="Genomic_DNA"/>
</dbReference>
<comment type="caution">
    <text evidence="2">The sequence shown here is derived from an EMBL/GenBank/DDBJ whole genome shotgun (WGS) entry which is preliminary data.</text>
</comment>
<gene>
    <name evidence="2" type="ORF">DHEL01_v210963</name>
</gene>
<protein>
    <submittedName>
        <fullName evidence="2">Uncharacterized protein</fullName>
    </submittedName>
</protein>
<dbReference type="InParanoid" id="A0A2P5HK56"/>
<dbReference type="Proteomes" id="UP000094444">
    <property type="component" value="Unassembled WGS sequence"/>
</dbReference>
<name>A0A2P5HK56_DIAHE</name>